<comment type="caution">
    <text evidence="9">The sequence shown here is derived from an EMBL/GenBank/DDBJ whole genome shotgun (WGS) entry which is preliminary data.</text>
</comment>
<keyword evidence="1" id="KW-0479">Metal-binding</keyword>
<keyword evidence="5" id="KW-0804">Transcription</keyword>
<dbReference type="Pfam" id="PF04082">
    <property type="entry name" value="Fungal_trans"/>
    <property type="match status" value="1"/>
</dbReference>
<dbReference type="CDD" id="cd12148">
    <property type="entry name" value="fungal_TF_MHR"/>
    <property type="match status" value="1"/>
</dbReference>
<reference evidence="9" key="1">
    <citation type="journal article" date="2021" name="Mol. Plant Pathol.">
        <title>A 20-kb lineage-specific genomic region tames virulence in pathogenic amphidiploid Verticillium longisporum.</title>
        <authorList>
            <person name="Harting R."/>
            <person name="Starke J."/>
            <person name="Kusch H."/>
            <person name="Poggeler S."/>
            <person name="Maurus I."/>
            <person name="Schluter R."/>
            <person name="Landesfeind M."/>
            <person name="Bulla I."/>
            <person name="Nowrousian M."/>
            <person name="de Jonge R."/>
            <person name="Stahlhut G."/>
            <person name="Hoff K.J."/>
            <person name="Asshauer K.P."/>
            <person name="Thurmer A."/>
            <person name="Stanke M."/>
            <person name="Daniel R."/>
            <person name="Morgenstern B."/>
            <person name="Thomma B.P.H.J."/>
            <person name="Kronstad J.W."/>
            <person name="Braus-Stromeyer S.A."/>
            <person name="Braus G.H."/>
        </authorList>
    </citation>
    <scope>NUCLEOTIDE SEQUENCE</scope>
    <source>
        <strain evidence="9">Vl32</strain>
    </source>
</reference>
<evidence type="ECO:0000256" key="7">
    <source>
        <dbReference type="SAM" id="MobiDB-lite"/>
    </source>
</evidence>
<organism evidence="9 10">
    <name type="scientific">Verticillium longisporum</name>
    <name type="common">Verticillium dahliae var. longisporum</name>
    <dbReference type="NCBI Taxonomy" id="100787"/>
    <lineage>
        <taxon>Eukaryota</taxon>
        <taxon>Fungi</taxon>
        <taxon>Dikarya</taxon>
        <taxon>Ascomycota</taxon>
        <taxon>Pezizomycotina</taxon>
        <taxon>Sordariomycetes</taxon>
        <taxon>Hypocreomycetidae</taxon>
        <taxon>Glomerellales</taxon>
        <taxon>Plectosphaerellaceae</taxon>
        <taxon>Verticillium</taxon>
    </lineage>
</organism>
<sequence>MATPSANHAPDVSTPGLAPHAAAAVAPMGLSPNSSAYDAQGLPMHSPVPHSAAHATASTPTSTNPSAARSVKRPRPVKSCTECRKRKLKCDRNLPPSAAEMSRLPLSPATIRGLTVKQGALQTRFFGQSSVRVLMNLFDEAKEFLANHADSAEFRDLMSALSRLHKLILDSYKESLTPMTVYVESTTPVRGRMQHVLPKREVCDKLLGSYIHTTETIYRIIHMPTFMAQYEMYWDGKLQGDTFLPQLLAICATGSRFEAKSKGLRKSIGTEFDGVHIPTACELVKSWLHSLKGKQLIDFTTLQTEMLLLQAMRMTAARPQVLWTQLGAILRMAMTMGMHRDPSEFEPQIPVFSAEMRRRMWFSILELDLHVSLVCSLPCSIREGDFTCKPPSNLDDKELFPEMVELPPSRPIDNGTDNQIQCYAAMTVGIRLKVVHMLNRIDSIRDYNEVLELGAKLELISEDIGYLFPRRALCYYIRAGLQSNAGPYSNLKLAALSPEPFDDARSYRAETPALWSPVRLIKTVDKSMDLLMRNVGGGDVKDIVALSVVLASVQTTAHEQKLHEIRRMLTVVLETCMRATNTNPELVHPPLPHPPPPLSINNNHPYLQAQVPGQQPPHYMLHPNAMAAAPTQDEETMIWDLEGLDPSWNLYWDQIMPLWSS</sequence>
<dbReference type="Proteomes" id="UP000689129">
    <property type="component" value="Unassembled WGS sequence"/>
</dbReference>
<feature type="region of interest" description="Disordered" evidence="7">
    <location>
        <begin position="36"/>
        <end position="80"/>
    </location>
</feature>
<dbReference type="CDD" id="cd00067">
    <property type="entry name" value="GAL4"/>
    <property type="match status" value="1"/>
</dbReference>
<evidence type="ECO:0000313" key="9">
    <source>
        <dbReference type="EMBL" id="KAG7140484.1"/>
    </source>
</evidence>
<keyword evidence="4" id="KW-0238">DNA-binding</keyword>
<dbReference type="SMART" id="SM00906">
    <property type="entry name" value="Fungal_trans"/>
    <property type="match status" value="1"/>
</dbReference>
<dbReference type="GO" id="GO:0008270">
    <property type="term" value="F:zinc ion binding"/>
    <property type="evidence" value="ECO:0007669"/>
    <property type="project" value="InterPro"/>
</dbReference>
<accession>A0A8I2ZWP2</accession>
<keyword evidence="2" id="KW-0862">Zinc</keyword>
<evidence type="ECO:0000256" key="5">
    <source>
        <dbReference type="ARBA" id="ARBA00023163"/>
    </source>
</evidence>
<dbReference type="GO" id="GO:0000978">
    <property type="term" value="F:RNA polymerase II cis-regulatory region sequence-specific DNA binding"/>
    <property type="evidence" value="ECO:0007669"/>
    <property type="project" value="TreeGrafter"/>
</dbReference>
<name>A0A8I2ZWP2_VERLO</name>
<feature type="domain" description="Xylanolytic transcriptional activator regulatory" evidence="8">
    <location>
        <begin position="322"/>
        <end position="397"/>
    </location>
</feature>
<keyword evidence="3" id="KW-0805">Transcription regulation</keyword>
<dbReference type="GO" id="GO:0005634">
    <property type="term" value="C:nucleus"/>
    <property type="evidence" value="ECO:0007669"/>
    <property type="project" value="TreeGrafter"/>
</dbReference>
<proteinExistence type="predicted"/>
<protein>
    <submittedName>
        <fullName evidence="9">Transcription factor lepE like protein</fullName>
    </submittedName>
</protein>
<evidence type="ECO:0000313" key="10">
    <source>
        <dbReference type="Proteomes" id="UP000689129"/>
    </source>
</evidence>
<dbReference type="GO" id="GO:0001228">
    <property type="term" value="F:DNA-binding transcription activator activity, RNA polymerase II-specific"/>
    <property type="evidence" value="ECO:0007669"/>
    <property type="project" value="TreeGrafter"/>
</dbReference>
<evidence type="ECO:0000256" key="4">
    <source>
        <dbReference type="ARBA" id="ARBA00023125"/>
    </source>
</evidence>
<keyword evidence="6" id="KW-0539">Nucleus</keyword>
<evidence type="ECO:0000256" key="6">
    <source>
        <dbReference type="ARBA" id="ARBA00023242"/>
    </source>
</evidence>
<evidence type="ECO:0000256" key="2">
    <source>
        <dbReference type="ARBA" id="ARBA00022833"/>
    </source>
</evidence>
<gene>
    <name evidence="9" type="ORF">HYQ45_002787</name>
</gene>
<dbReference type="InterPro" id="IPR007219">
    <property type="entry name" value="XnlR_reg_dom"/>
</dbReference>
<evidence type="ECO:0000256" key="3">
    <source>
        <dbReference type="ARBA" id="ARBA00023015"/>
    </source>
</evidence>
<dbReference type="EMBL" id="JAEMWZ010000044">
    <property type="protein sequence ID" value="KAG7140484.1"/>
    <property type="molecule type" value="Genomic_DNA"/>
</dbReference>
<evidence type="ECO:0000259" key="8">
    <source>
        <dbReference type="SMART" id="SM00906"/>
    </source>
</evidence>
<dbReference type="AlphaFoldDB" id="A0A8I2ZWP2"/>
<dbReference type="GO" id="GO:0006351">
    <property type="term" value="P:DNA-templated transcription"/>
    <property type="evidence" value="ECO:0007669"/>
    <property type="project" value="InterPro"/>
</dbReference>
<dbReference type="OrthoDB" id="5414787at2759"/>
<dbReference type="InterPro" id="IPR051430">
    <property type="entry name" value="Fungal_TF_Env_Response"/>
</dbReference>
<evidence type="ECO:0000256" key="1">
    <source>
        <dbReference type="ARBA" id="ARBA00022723"/>
    </source>
</evidence>
<dbReference type="PANTHER" id="PTHR31944">
    <property type="entry name" value="HEME-RESPONSIVE ZINC FINGER TRANSCRIPTION FACTOR HAP1"/>
    <property type="match status" value="1"/>
</dbReference>
<dbReference type="InterPro" id="IPR001138">
    <property type="entry name" value="Zn2Cys6_DnaBD"/>
</dbReference>
<dbReference type="PANTHER" id="PTHR31944:SF131">
    <property type="entry name" value="HEME-RESPONSIVE ZINC FINGER TRANSCRIPTION FACTOR HAP1"/>
    <property type="match status" value="1"/>
</dbReference>
<feature type="compositionally biased region" description="Low complexity" evidence="7">
    <location>
        <begin position="45"/>
        <end position="69"/>
    </location>
</feature>